<dbReference type="InterPro" id="IPR011051">
    <property type="entry name" value="RmlC_Cupin_sf"/>
</dbReference>
<feature type="domain" description="HTH araC/xylS-type" evidence="4">
    <location>
        <begin position="185"/>
        <end position="283"/>
    </location>
</feature>
<proteinExistence type="predicted"/>
<keyword evidence="2 5" id="KW-0238">DNA-binding</keyword>
<evidence type="ECO:0000313" key="5">
    <source>
        <dbReference type="EMBL" id="SKB73190.1"/>
    </source>
</evidence>
<dbReference type="GO" id="GO:0003700">
    <property type="term" value="F:DNA-binding transcription factor activity"/>
    <property type="evidence" value="ECO:0007669"/>
    <property type="project" value="InterPro"/>
</dbReference>
<dbReference type="InterPro" id="IPR009057">
    <property type="entry name" value="Homeodomain-like_sf"/>
</dbReference>
<protein>
    <submittedName>
        <fullName evidence="5">AraC-type DNA-binding protein</fullName>
    </submittedName>
</protein>
<dbReference type="Pfam" id="PF12833">
    <property type="entry name" value="HTH_18"/>
    <property type="match status" value="1"/>
</dbReference>
<sequence length="291" mass="33556">MKPALRRVTRNPEFSFNVRKDTGPNSQYNLWHHHPEIEFLLIRGGKGIEIVGDNTRDITEGCHMIITGPYLPHAISYERADAGKEVEAIVVHFSPDVLGNTFLALPEMSPIKELFSLTTYGLSVKGNTLASMEQEMYALFEADYADRLLILLRILQRIAREKEYDLIASKGFTNNFSFNDNSRINKIYNFTFNNFQRDISISDVADQLNLSKESFCRYFKQKTGKTYVQFLMEVRIGYACKLLMENEMNVAEVCYACGYNNASNFHHQFKEFKGKTPLQYQKDYLQAAMVK</sequence>
<evidence type="ECO:0000256" key="3">
    <source>
        <dbReference type="ARBA" id="ARBA00023163"/>
    </source>
</evidence>
<dbReference type="SUPFAM" id="SSF51182">
    <property type="entry name" value="RmlC-like cupins"/>
    <property type="match status" value="1"/>
</dbReference>
<evidence type="ECO:0000259" key="4">
    <source>
        <dbReference type="PROSITE" id="PS01124"/>
    </source>
</evidence>
<dbReference type="PANTHER" id="PTHR43280:SF27">
    <property type="entry name" value="TRANSCRIPTIONAL REGULATOR MTLR"/>
    <property type="match status" value="1"/>
</dbReference>
<reference evidence="6" key="1">
    <citation type="submission" date="2017-02" db="EMBL/GenBank/DDBJ databases">
        <authorList>
            <person name="Varghese N."/>
            <person name="Submissions S."/>
        </authorList>
    </citation>
    <scope>NUCLEOTIDE SEQUENCE [LARGE SCALE GENOMIC DNA]</scope>
    <source>
        <strain evidence="6">DSM 24967</strain>
    </source>
</reference>
<organism evidence="5 6">
    <name type="scientific">Parabacteroides chartae</name>
    <dbReference type="NCBI Taxonomy" id="1037355"/>
    <lineage>
        <taxon>Bacteria</taxon>
        <taxon>Pseudomonadati</taxon>
        <taxon>Bacteroidota</taxon>
        <taxon>Bacteroidia</taxon>
        <taxon>Bacteroidales</taxon>
        <taxon>Tannerellaceae</taxon>
        <taxon>Parabacteroides</taxon>
    </lineage>
</organism>
<dbReference type="PANTHER" id="PTHR43280">
    <property type="entry name" value="ARAC-FAMILY TRANSCRIPTIONAL REGULATOR"/>
    <property type="match status" value="1"/>
</dbReference>
<evidence type="ECO:0000313" key="6">
    <source>
        <dbReference type="Proteomes" id="UP000190852"/>
    </source>
</evidence>
<name>A0A1T5DNL4_9BACT</name>
<dbReference type="RefSeq" id="WP_068182021.1">
    <property type="nucleotide sequence ID" value="NZ_FUYQ01000020.1"/>
</dbReference>
<dbReference type="PROSITE" id="PS01124">
    <property type="entry name" value="HTH_ARAC_FAMILY_2"/>
    <property type="match status" value="1"/>
</dbReference>
<dbReference type="GO" id="GO:0043565">
    <property type="term" value="F:sequence-specific DNA binding"/>
    <property type="evidence" value="ECO:0007669"/>
    <property type="project" value="InterPro"/>
</dbReference>
<keyword evidence="3" id="KW-0804">Transcription</keyword>
<dbReference type="SMART" id="SM00342">
    <property type="entry name" value="HTH_ARAC"/>
    <property type="match status" value="1"/>
</dbReference>
<keyword evidence="6" id="KW-1185">Reference proteome</keyword>
<dbReference type="SUPFAM" id="SSF46689">
    <property type="entry name" value="Homeodomain-like"/>
    <property type="match status" value="2"/>
</dbReference>
<keyword evidence="1" id="KW-0805">Transcription regulation</keyword>
<accession>A0A1T5DNL4</accession>
<evidence type="ECO:0000256" key="1">
    <source>
        <dbReference type="ARBA" id="ARBA00023015"/>
    </source>
</evidence>
<dbReference type="InterPro" id="IPR018062">
    <property type="entry name" value="HTH_AraC-typ_CS"/>
</dbReference>
<dbReference type="InterPro" id="IPR018060">
    <property type="entry name" value="HTH_AraC"/>
</dbReference>
<gene>
    <name evidence="5" type="ORF">SAMN05660349_02532</name>
</gene>
<dbReference type="PROSITE" id="PS00041">
    <property type="entry name" value="HTH_ARAC_FAMILY_1"/>
    <property type="match status" value="1"/>
</dbReference>
<dbReference type="Proteomes" id="UP000190852">
    <property type="component" value="Unassembled WGS sequence"/>
</dbReference>
<dbReference type="EMBL" id="FUYQ01000020">
    <property type="protein sequence ID" value="SKB73190.1"/>
    <property type="molecule type" value="Genomic_DNA"/>
</dbReference>
<dbReference type="AlphaFoldDB" id="A0A1T5DNL4"/>
<evidence type="ECO:0000256" key="2">
    <source>
        <dbReference type="ARBA" id="ARBA00023125"/>
    </source>
</evidence>
<dbReference type="Gene3D" id="1.10.10.60">
    <property type="entry name" value="Homeodomain-like"/>
    <property type="match status" value="2"/>
</dbReference>